<dbReference type="Gene3D" id="3.30.360.10">
    <property type="entry name" value="Dihydrodipicolinate Reductase, domain 2"/>
    <property type="match status" value="1"/>
</dbReference>
<dbReference type="AlphaFoldDB" id="A0A382CMS2"/>
<evidence type="ECO:0000313" key="1">
    <source>
        <dbReference type="EMBL" id="SVB27426.1"/>
    </source>
</evidence>
<organism evidence="1">
    <name type="scientific">marine metagenome</name>
    <dbReference type="NCBI Taxonomy" id="408172"/>
    <lineage>
        <taxon>unclassified sequences</taxon>
        <taxon>metagenomes</taxon>
        <taxon>ecological metagenomes</taxon>
    </lineage>
</organism>
<accession>A0A382CMS2</accession>
<sequence length="345" mass="37570">MVIGRVDHRLGGMTGSARHMRRIAIVGAGQLGRRYLEGLGAVHDSLEVHVVDPSVGSLARAAEVSTGHQVLTHQDPSGCPDWVDLAVIATTADVRAVAMEEFAAATQTGFWIIEKVLGQGRQDLDQINAVTIDSSGAWVNMWNRMTLWYQRIREVSHVSGPTRFEATGGSWGMGCNGIHLLDFCQWWTGETLVEVDVAGLGGRWWPAKRDGFFEPSGQLVASFSGGSVITMSVDAPRREHGIYSLAGYDDLSQLSFEGLAGRWEIRQPWSEEVGRAVGPAGDALEGRIEFQSQRTPRLVNEILTEGTCPLPTLAEAAALHRPFLDAMISHWQGSTGQDCNRVPIT</sequence>
<proteinExistence type="predicted"/>
<evidence type="ECO:0008006" key="2">
    <source>
        <dbReference type="Google" id="ProtNLM"/>
    </source>
</evidence>
<reference evidence="1" key="1">
    <citation type="submission" date="2018-05" db="EMBL/GenBank/DDBJ databases">
        <authorList>
            <person name="Lanie J.A."/>
            <person name="Ng W.-L."/>
            <person name="Kazmierczak K.M."/>
            <person name="Andrzejewski T.M."/>
            <person name="Davidsen T.M."/>
            <person name="Wayne K.J."/>
            <person name="Tettelin H."/>
            <person name="Glass J.I."/>
            <person name="Rusch D."/>
            <person name="Podicherti R."/>
            <person name="Tsui H.-C.T."/>
            <person name="Winkler M.E."/>
        </authorList>
    </citation>
    <scope>NUCLEOTIDE SEQUENCE</scope>
</reference>
<dbReference type="SUPFAM" id="SSF51735">
    <property type="entry name" value="NAD(P)-binding Rossmann-fold domains"/>
    <property type="match status" value="1"/>
</dbReference>
<name>A0A382CMS2_9ZZZZ</name>
<dbReference type="EMBL" id="UINC01035274">
    <property type="protein sequence ID" value="SVB27426.1"/>
    <property type="molecule type" value="Genomic_DNA"/>
</dbReference>
<dbReference type="Gene3D" id="3.40.50.720">
    <property type="entry name" value="NAD(P)-binding Rossmann-like Domain"/>
    <property type="match status" value="1"/>
</dbReference>
<dbReference type="InterPro" id="IPR036291">
    <property type="entry name" value="NAD(P)-bd_dom_sf"/>
</dbReference>
<gene>
    <name evidence="1" type="ORF">METZ01_LOCUS180280</name>
</gene>
<protein>
    <recommendedName>
        <fullName evidence="2">Gfo/Idh/MocA-like oxidoreductase N-terminal domain-containing protein</fullName>
    </recommendedName>
</protein>